<dbReference type="CDD" id="cd12962">
    <property type="entry name" value="X25_BaPul_like"/>
    <property type="match status" value="3"/>
</dbReference>
<dbReference type="GO" id="GO:0005975">
    <property type="term" value="P:carbohydrate metabolic process"/>
    <property type="evidence" value="ECO:0007669"/>
    <property type="project" value="InterPro"/>
</dbReference>
<dbReference type="CDD" id="cd11341">
    <property type="entry name" value="AmyAc_Pullulanase_LD-like"/>
    <property type="match status" value="1"/>
</dbReference>
<dbReference type="InterPro" id="IPR013780">
    <property type="entry name" value="Glyco_hydro_b"/>
</dbReference>
<evidence type="ECO:0000313" key="3">
    <source>
        <dbReference type="EMBL" id="SBS72432.1"/>
    </source>
</evidence>
<dbReference type="SUPFAM" id="SSF51445">
    <property type="entry name" value="(Trans)glycosidases"/>
    <property type="match status" value="2"/>
</dbReference>
<name>A0A1Y5P191_9MICO</name>
<organism evidence="3">
    <name type="scientific">uncultured Microbacterium sp</name>
    <dbReference type="NCBI Taxonomy" id="191216"/>
    <lineage>
        <taxon>Bacteria</taxon>
        <taxon>Bacillati</taxon>
        <taxon>Actinomycetota</taxon>
        <taxon>Actinomycetes</taxon>
        <taxon>Micrococcales</taxon>
        <taxon>Microbacteriaceae</taxon>
        <taxon>Microbacterium</taxon>
        <taxon>environmental samples</taxon>
    </lineage>
</organism>
<dbReference type="GO" id="GO:0051060">
    <property type="term" value="F:pullulanase activity"/>
    <property type="evidence" value="ECO:0007669"/>
    <property type="project" value="InterPro"/>
</dbReference>
<reference evidence="3" key="1">
    <citation type="submission" date="2016-03" db="EMBL/GenBank/DDBJ databases">
        <authorList>
            <person name="Ploux O."/>
        </authorList>
    </citation>
    <scope>NUCLEOTIDE SEQUENCE</scope>
    <source>
        <strain evidence="3">UC1</strain>
    </source>
</reference>
<accession>A0A1Y5P191</accession>
<dbReference type="InterPro" id="IPR004193">
    <property type="entry name" value="Glyco_hydro_13_N"/>
</dbReference>
<gene>
    <name evidence="3" type="ORF">MIPYR_30008</name>
</gene>
<dbReference type="CDD" id="cd02860">
    <property type="entry name" value="E_set_Pullulanase"/>
    <property type="match status" value="1"/>
</dbReference>
<dbReference type="SMART" id="SM00642">
    <property type="entry name" value="Aamy"/>
    <property type="match status" value="1"/>
</dbReference>
<dbReference type="InterPro" id="IPR024561">
    <property type="entry name" value="Pullul_strch_C"/>
</dbReference>
<dbReference type="InterPro" id="IPR054409">
    <property type="entry name" value="X25_BaPul-like"/>
</dbReference>
<dbReference type="SUPFAM" id="SSF81296">
    <property type="entry name" value="E set domains"/>
    <property type="match status" value="2"/>
</dbReference>
<evidence type="ECO:0000259" key="2">
    <source>
        <dbReference type="SMART" id="SM00642"/>
    </source>
</evidence>
<dbReference type="InterPro" id="IPR006047">
    <property type="entry name" value="GH13_cat_dom"/>
</dbReference>
<dbReference type="RefSeq" id="WP_295575702.1">
    <property type="nucleotide sequence ID" value="NZ_FLQR01000007.1"/>
</dbReference>
<dbReference type="InterPro" id="IPR014756">
    <property type="entry name" value="Ig_E-set"/>
</dbReference>
<dbReference type="CDD" id="cd11339">
    <property type="entry name" value="AmyAc_bac_CMD_like_2"/>
    <property type="match status" value="1"/>
</dbReference>
<dbReference type="Pfam" id="PF02922">
    <property type="entry name" value="CBM_48"/>
    <property type="match status" value="1"/>
</dbReference>
<sequence>MSTTNAASTPLEPRGRRLIAALAGLALVLSGAVASVTPAVASVTPAVATDRTFAVVGDLQSELGCPGDWQPDCAQSELEPTATPGLYASEFDVPAGTWHYKVAVDDAWDEAYGLNGGSDDIPLTIAGPATLRFVFDDVQHRVGLEVVALTGGYTAADDALVAAPVRQAGAGKQFYFVMTDRFANGDTSNDTGGLTGDRLATGFDPTSTGFYNGGDIAGLRSQLDYIAGLGTTAIWLTPSFKNKPVQGEGANASAGYHGYWITDFTQIDPHLGTNADLEAFIDEAHAEGIDVYFDIITNHTADVISYEEGTYGYIDQETEPYRDADGAVFDPADFAGTGEFPDLDPATSFPYTPVVADAETDVKVPAWLNDVTLYHNRGDSTYSGESTTYGDFSGLDDLMTEHPDVVSGFVDVYQDWIDLGIDGFRIDTAKHVNFEFWEQWSEDVRAYAAAQGKEDFFMFGEVYDADPALLAPYVRRTDMNSVLDFTFQSSAVGYAKGGSATKTLQTMFAGDDRYTTPDSSATALPTFLGNHDMGRVGYFLKGSDHAEQRDRLAHDLLFLSRGQPVVYYGDEQGFTGADPGNDKSARQTLFASDVPEYQNQTLITGETAGSVDRYDTGAPLYSHVAELSQLRAEHPALVDGAQIERYATDGPGIYAFSRVDRDERVEYLVAVNNTADAAGAALRSLTAGATYTPVYGDAAPVSSDASAALTVTVPAFSSVVLRADRAVTAPDSAAPLTVTVPAPGAGVTGSTPVAATADQFWRETSFAWRVVGSDDWRALGTAEDTAPRVFHDVDGLAAGTLLEYRAVSTDAAGRRSAASTYASVGNKVTLAVEQGPQQPSDPTPYGTVSIPGSLNSEMGCAEDWMPGCDQAQMTLQDGIWRLAVDLPAGSYEYKAATEKSWDENYGANGALNGPNIPLAHPGGPITFYFDARTKIVQSSSEGPVVTLPGTHQSELGCAADWSPDCLRTLMLDGDRDGVYEFSTNKIPTGTYQLKITHGLNWDENYGADGAPGGADISFTATEGVFTVFTYDSETHLLTIAAADAPLAGTGESRAHWIDADTIAWPTTLGGAFAGGRWQLYASADGTLDVVDGEVTGGSDPVTLTGIVGGLTDEQAARFPALADYTALRVDGLDRAAVADLLRGQLRVARRDGTGALIALTGVQIPGVLDDLYADAAADDALGVTFRGAKPTFRLWAPTAQSATLLTWDAGAAGTPARHAATFDAAAGTWSVAGTRALKGDEYQWEVVVYAPSTDAIEENAVTDPYSVALTENSTRSVAIDLDDKTWKPKQWRKATGPAIDDPVDRSIYELHIRDFSITDETVPARERGTYLAFTRKSAGTAQLKQLADAGMNTVHLLPSFDIATIEEDRAAQQTPDCDLASFGPASTEQQACVQAVADADGFNWGYDPFHFSVPEGSYAVDPDGGARVGEFRSMVGALHGMGLQVVLDEVFNHTAQSGQGEKSVLDRVVPGYYHRLTAAGAVQTSTCCQNVATEHELAEKLMVDSVVTWARDYKVDGFRFDLMGHHSKANVLAVRAALDELTLARDGVDGSKIYLYGEGWNFGEVADNALFEQATQGQLGGTGIGTFNDRLRDAVHGGSPVDSGSTFRQGFGTGLGTDPNGNPINGTPEQALADLGHQMDLVKLGLAGNLRDYQLTDHTGAVKLGSELDYNGQQAGYADEPDEVINYVDAHDNETLFDLSVLKLPTDTTMADRVRMNTLSLATVTLSQTPSFWHAGTELLRSKSLDRNSYNSGDWFNRIDWTGQESTFGSGLPRAADNEQKWPVLRPLLENPALKPDAAAMAAAEAAALDLLRVRSDVDLLRLGSAALIEQKVTFPGSGSEQTPGVIVMQIDDLVGPDADRDLDGALVVFNASPEPTSQTVAGLAGRHFALTSAQARGADPIVKTTTWNAGTGTVTVPARTVAVLVDPAAITTSITAGPDRLIAKHGSTVTVVGKVRAADGSAPVGTVTVTDGSKVVATVALAASAKGRFSVALSGLGRGAHLLRASFAGGADYRDSRMIAPAPLLVY</sequence>
<dbReference type="Pfam" id="PF17967">
    <property type="entry name" value="Pullulanase_N2"/>
    <property type="match status" value="1"/>
</dbReference>
<proteinExistence type="inferred from homology"/>
<dbReference type="SUPFAM" id="SSF51011">
    <property type="entry name" value="Glycosyl hydrolase domain"/>
    <property type="match status" value="2"/>
</dbReference>
<dbReference type="InterPro" id="IPR032109">
    <property type="entry name" value="Big_3_5"/>
</dbReference>
<dbReference type="InterPro" id="IPR011839">
    <property type="entry name" value="Pullul_strch"/>
</dbReference>
<dbReference type="Pfam" id="PF22058">
    <property type="entry name" value="X25_BaPul_like"/>
    <property type="match status" value="3"/>
</dbReference>
<dbReference type="Gene3D" id="2.60.40.1180">
    <property type="entry name" value="Golgi alpha-mannosidase II"/>
    <property type="match status" value="2"/>
</dbReference>
<feature type="domain" description="Glycosyl hydrolase family 13 catalytic" evidence="2">
    <location>
        <begin position="176"/>
        <end position="631"/>
    </location>
</feature>
<dbReference type="InterPro" id="IPR017853">
    <property type="entry name" value="GH"/>
</dbReference>
<dbReference type="PANTHER" id="PTHR43002">
    <property type="entry name" value="GLYCOGEN DEBRANCHING ENZYME"/>
    <property type="match status" value="1"/>
</dbReference>
<dbReference type="Gene3D" id="2.60.40.10">
    <property type="entry name" value="Immunoglobulins"/>
    <property type="match status" value="5"/>
</dbReference>
<dbReference type="Pfam" id="PF16640">
    <property type="entry name" value="Big_3_5"/>
    <property type="match status" value="1"/>
</dbReference>
<dbReference type="Pfam" id="PF11852">
    <property type="entry name" value="Pullul_strch_C"/>
    <property type="match status" value="1"/>
</dbReference>
<protein>
    <submittedName>
        <fullName evidence="3">Alpha-1,6-glucosidase, pullulanase-type</fullName>
    </submittedName>
</protein>
<dbReference type="NCBIfam" id="TIGR02103">
    <property type="entry name" value="pullul_strch"/>
    <property type="match status" value="1"/>
</dbReference>
<dbReference type="Gene3D" id="2.60.40.1130">
    <property type="entry name" value="Rab geranylgeranyltransferase alpha-subunit, insert domain"/>
    <property type="match status" value="1"/>
</dbReference>
<evidence type="ECO:0000256" key="1">
    <source>
        <dbReference type="ARBA" id="ARBA00008061"/>
    </source>
</evidence>
<comment type="similarity">
    <text evidence="1">Belongs to the glycosyl hydrolase 13 family.</text>
</comment>
<dbReference type="Pfam" id="PF00128">
    <property type="entry name" value="Alpha-amylase"/>
    <property type="match status" value="1"/>
</dbReference>
<dbReference type="InterPro" id="IPR040671">
    <property type="entry name" value="Pullulanase_N2"/>
</dbReference>
<dbReference type="EMBL" id="FLQR01000007">
    <property type="protein sequence ID" value="SBS72432.1"/>
    <property type="molecule type" value="Genomic_DNA"/>
</dbReference>
<dbReference type="Gene3D" id="3.20.20.80">
    <property type="entry name" value="Glycosidases"/>
    <property type="match status" value="2"/>
</dbReference>
<dbReference type="InterPro" id="IPR013783">
    <property type="entry name" value="Ig-like_fold"/>
</dbReference>